<feature type="binding site" description="covalent" evidence="8">
    <location>
        <position position="142"/>
    </location>
    <ligand>
        <name>heme c</name>
        <dbReference type="ChEBI" id="CHEBI:61717"/>
        <label>2</label>
    </ligand>
</feature>
<sequence>MTGWKGALCGGLAGLGLSAAVVAADFPPVDLARAEEINMGRCFLCHGAEGESSTALYPRLAGQHYQYIAKQLADFKSGKRKSDTMVNMSAELTEDEMLALGVYFEQKPTRPQEVKDGELAAVGQFIFRRGNEYAGVAACATCHGEKGLGTSQLPRLAGQVPQYTESQLRSFNKRERTNDNAIMHSIASKLSELEIKAVALYISSLN</sequence>
<dbReference type="InterPro" id="IPR050597">
    <property type="entry name" value="Cytochrome_c_Oxidase_Subunit"/>
</dbReference>
<evidence type="ECO:0000256" key="3">
    <source>
        <dbReference type="ARBA" id="ARBA00022617"/>
    </source>
</evidence>
<dbReference type="PANTHER" id="PTHR33751">
    <property type="entry name" value="CBB3-TYPE CYTOCHROME C OXIDASE SUBUNIT FIXP"/>
    <property type="match status" value="1"/>
</dbReference>
<evidence type="ECO:0000259" key="11">
    <source>
        <dbReference type="PROSITE" id="PS51007"/>
    </source>
</evidence>
<evidence type="ECO:0000313" key="12">
    <source>
        <dbReference type="EMBL" id="PZA18093.1"/>
    </source>
</evidence>
<feature type="binding site" description="axial binding residue" evidence="9">
    <location>
        <position position="183"/>
    </location>
    <ligand>
        <name>heme c</name>
        <dbReference type="ChEBI" id="CHEBI:61717"/>
        <label>2</label>
    </ligand>
    <ligandPart>
        <name>Fe</name>
        <dbReference type="ChEBI" id="CHEBI:18248"/>
    </ligandPart>
</feature>
<keyword evidence="5" id="KW-0574">Periplasm</keyword>
<accession>A0A323V1V2</accession>
<keyword evidence="13" id="KW-1185">Reference proteome</keyword>
<dbReference type="Pfam" id="PF00034">
    <property type="entry name" value="Cytochrom_C"/>
    <property type="match status" value="2"/>
</dbReference>
<protein>
    <submittedName>
        <fullName evidence="12">Cytochrome c4</fullName>
    </submittedName>
</protein>
<comment type="PTM">
    <text evidence="8">Binds 2 heme c groups covalently per subunit.</text>
</comment>
<dbReference type="InterPro" id="IPR009056">
    <property type="entry name" value="Cyt_c-like_dom"/>
</dbReference>
<keyword evidence="4 9" id="KW-0479">Metal-binding</keyword>
<dbReference type="GO" id="GO:0020037">
    <property type="term" value="F:heme binding"/>
    <property type="evidence" value="ECO:0007669"/>
    <property type="project" value="InterPro"/>
</dbReference>
<dbReference type="Proteomes" id="UP000248259">
    <property type="component" value="Unassembled WGS sequence"/>
</dbReference>
<dbReference type="GO" id="GO:0009055">
    <property type="term" value="F:electron transfer activity"/>
    <property type="evidence" value="ECO:0007669"/>
    <property type="project" value="InterPro"/>
</dbReference>
<keyword evidence="2" id="KW-0813">Transport</keyword>
<gene>
    <name evidence="12" type="ORF">DNK49_00680</name>
</gene>
<keyword evidence="6" id="KW-0249">Electron transport</keyword>
<evidence type="ECO:0000256" key="1">
    <source>
        <dbReference type="ARBA" id="ARBA00004418"/>
    </source>
</evidence>
<reference evidence="12 13" key="1">
    <citation type="submission" date="2018-06" db="EMBL/GenBank/DDBJ databases">
        <title>Azoarcus communis strain SWub3 genome.</title>
        <authorList>
            <person name="Zorraquino Salvo V."/>
            <person name="Toubiana D."/>
            <person name="Blumwald E."/>
        </authorList>
    </citation>
    <scope>NUCLEOTIDE SEQUENCE [LARGE SCALE GENOMIC DNA]</scope>
    <source>
        <strain evidence="12 13">SWub3</strain>
    </source>
</reference>
<dbReference type="SUPFAM" id="SSF46626">
    <property type="entry name" value="Cytochrome c"/>
    <property type="match status" value="2"/>
</dbReference>
<dbReference type="RefSeq" id="WP_110522394.1">
    <property type="nucleotide sequence ID" value="NZ_QKOE01000001.1"/>
</dbReference>
<proteinExistence type="predicted"/>
<keyword evidence="3 8" id="KW-0349">Heme</keyword>
<comment type="caution">
    <text evidence="12">The sequence shown here is derived from an EMBL/GenBank/DDBJ whole genome shotgun (WGS) entry which is preliminary data.</text>
</comment>
<dbReference type="AlphaFoldDB" id="A0A323V1V2"/>
<keyword evidence="7 9" id="KW-0408">Iron</keyword>
<feature type="binding site" description="axial binding residue" evidence="9">
    <location>
        <position position="85"/>
    </location>
    <ligand>
        <name>heme c</name>
        <dbReference type="ChEBI" id="CHEBI:61717"/>
        <label>1</label>
    </ligand>
    <ligandPart>
        <name>Fe</name>
        <dbReference type="ChEBI" id="CHEBI:18248"/>
    </ligandPart>
</feature>
<evidence type="ECO:0000256" key="10">
    <source>
        <dbReference type="SAM" id="SignalP"/>
    </source>
</evidence>
<evidence type="ECO:0000256" key="9">
    <source>
        <dbReference type="PIRSR" id="PIRSR000005-2"/>
    </source>
</evidence>
<organism evidence="12 13">
    <name type="scientific">Parazoarcus communis SWub3 = DSM 12120</name>
    <dbReference type="NCBI Taxonomy" id="1121029"/>
    <lineage>
        <taxon>Bacteria</taxon>
        <taxon>Pseudomonadati</taxon>
        <taxon>Pseudomonadota</taxon>
        <taxon>Betaproteobacteria</taxon>
        <taxon>Rhodocyclales</taxon>
        <taxon>Zoogloeaceae</taxon>
        <taxon>Parazoarcus</taxon>
    </lineage>
</organism>
<dbReference type="InterPro" id="IPR036909">
    <property type="entry name" value="Cyt_c-like_dom_sf"/>
</dbReference>
<dbReference type="GO" id="GO:0005506">
    <property type="term" value="F:iron ion binding"/>
    <property type="evidence" value="ECO:0007669"/>
    <property type="project" value="InterPro"/>
</dbReference>
<feature type="domain" description="Cytochrome c" evidence="11">
    <location>
        <begin position="118"/>
        <end position="206"/>
    </location>
</feature>
<evidence type="ECO:0000256" key="8">
    <source>
        <dbReference type="PIRSR" id="PIRSR000005-1"/>
    </source>
</evidence>
<feature type="signal peptide" evidence="10">
    <location>
        <begin position="1"/>
        <end position="23"/>
    </location>
</feature>
<dbReference type="PROSITE" id="PS51007">
    <property type="entry name" value="CYTC"/>
    <property type="match status" value="2"/>
</dbReference>
<feature type="chain" id="PRO_5016412122" evidence="10">
    <location>
        <begin position="24"/>
        <end position="206"/>
    </location>
</feature>
<evidence type="ECO:0000256" key="5">
    <source>
        <dbReference type="ARBA" id="ARBA00022764"/>
    </source>
</evidence>
<comment type="subcellular location">
    <subcellularLocation>
        <location evidence="1">Periplasm</location>
    </subcellularLocation>
</comment>
<evidence type="ECO:0000313" key="13">
    <source>
        <dbReference type="Proteomes" id="UP000248259"/>
    </source>
</evidence>
<evidence type="ECO:0000256" key="7">
    <source>
        <dbReference type="ARBA" id="ARBA00023004"/>
    </source>
</evidence>
<feature type="binding site" description="axial binding residue" evidence="9">
    <location>
        <position position="46"/>
    </location>
    <ligand>
        <name>heme c</name>
        <dbReference type="ChEBI" id="CHEBI:61717"/>
        <label>1</label>
    </ligand>
    <ligandPart>
        <name>Fe</name>
        <dbReference type="ChEBI" id="CHEBI:18248"/>
    </ligandPart>
</feature>
<feature type="binding site" description="covalent" evidence="8">
    <location>
        <position position="45"/>
    </location>
    <ligand>
        <name>heme c</name>
        <dbReference type="ChEBI" id="CHEBI:61717"/>
        <label>1</label>
    </ligand>
</feature>
<dbReference type="PIRSF" id="PIRSF000005">
    <property type="entry name" value="Cytochrome_c4"/>
    <property type="match status" value="1"/>
</dbReference>
<evidence type="ECO:0000256" key="2">
    <source>
        <dbReference type="ARBA" id="ARBA00022448"/>
    </source>
</evidence>
<dbReference type="OrthoDB" id="9773456at2"/>
<dbReference type="InterPro" id="IPR024167">
    <property type="entry name" value="Cytochrome_c4-like"/>
</dbReference>
<dbReference type="Gene3D" id="1.10.760.10">
    <property type="entry name" value="Cytochrome c-like domain"/>
    <property type="match status" value="2"/>
</dbReference>
<dbReference type="GO" id="GO:0042597">
    <property type="term" value="C:periplasmic space"/>
    <property type="evidence" value="ECO:0007669"/>
    <property type="project" value="UniProtKB-SubCell"/>
</dbReference>
<evidence type="ECO:0000256" key="4">
    <source>
        <dbReference type="ARBA" id="ARBA00022723"/>
    </source>
</evidence>
<dbReference type="EMBL" id="QKOE01000001">
    <property type="protein sequence ID" value="PZA18093.1"/>
    <property type="molecule type" value="Genomic_DNA"/>
</dbReference>
<feature type="binding site" description="axial binding residue" evidence="9">
    <location>
        <position position="143"/>
    </location>
    <ligand>
        <name>heme c</name>
        <dbReference type="ChEBI" id="CHEBI:61717"/>
        <label>2</label>
    </ligand>
    <ligandPart>
        <name>Fe</name>
        <dbReference type="ChEBI" id="CHEBI:18248"/>
    </ligandPart>
</feature>
<dbReference type="PANTHER" id="PTHR33751:SF9">
    <property type="entry name" value="CYTOCHROME C4"/>
    <property type="match status" value="1"/>
</dbReference>
<feature type="domain" description="Cytochrome c" evidence="11">
    <location>
        <begin position="29"/>
        <end position="108"/>
    </location>
</feature>
<evidence type="ECO:0000256" key="6">
    <source>
        <dbReference type="ARBA" id="ARBA00022982"/>
    </source>
</evidence>
<feature type="binding site" description="covalent" evidence="8">
    <location>
        <position position="139"/>
    </location>
    <ligand>
        <name>heme c</name>
        <dbReference type="ChEBI" id="CHEBI:61717"/>
        <label>2</label>
    </ligand>
</feature>
<name>A0A323V1V2_9RHOO</name>
<keyword evidence="10" id="KW-0732">Signal</keyword>
<feature type="binding site" description="covalent" evidence="8">
    <location>
        <position position="42"/>
    </location>
    <ligand>
        <name>heme c</name>
        <dbReference type="ChEBI" id="CHEBI:61717"/>
        <label>1</label>
    </ligand>
</feature>